<name>A0A8A7K9S7_9FIRM</name>
<dbReference type="InterPro" id="IPR029063">
    <property type="entry name" value="SAM-dependent_MTases_sf"/>
</dbReference>
<dbReference type="GO" id="GO:0008171">
    <property type="term" value="F:O-methyltransferase activity"/>
    <property type="evidence" value="ECO:0007669"/>
    <property type="project" value="InterPro"/>
</dbReference>
<dbReference type="GO" id="GO:0000287">
    <property type="term" value="F:magnesium ion binding"/>
    <property type="evidence" value="ECO:0007669"/>
    <property type="project" value="UniProtKB-UniRule"/>
</dbReference>
<dbReference type="GO" id="GO:0008757">
    <property type="term" value="F:S-adenosylmethionine-dependent methyltransferase activity"/>
    <property type="evidence" value="ECO:0007669"/>
    <property type="project" value="TreeGrafter"/>
</dbReference>
<dbReference type="AlphaFoldDB" id="A0A8A7K9S7"/>
<feature type="binding site" evidence="4">
    <location>
        <position position="144"/>
    </location>
    <ligand>
        <name>Mg(2+)</name>
        <dbReference type="ChEBI" id="CHEBI:18420"/>
    </ligand>
</feature>
<dbReference type="InterPro" id="IPR050362">
    <property type="entry name" value="Cation-dep_OMT"/>
</dbReference>
<dbReference type="KEGG" id="ifn:GM661_11600"/>
<dbReference type="PANTHER" id="PTHR10509:SF14">
    <property type="entry name" value="CAFFEOYL-COA O-METHYLTRANSFERASE 3-RELATED"/>
    <property type="match status" value="1"/>
</dbReference>
<protein>
    <recommendedName>
        <fullName evidence="4">tRNA 5-hydroxyuridine methyltransferase</fullName>
        <ecNumber evidence="4">2.1.1.-</ecNumber>
    </recommendedName>
    <alternativeName>
        <fullName evidence="4">ho5U methyltransferase</fullName>
    </alternativeName>
</protein>
<keyword evidence="4" id="KW-0460">Magnesium</keyword>
<keyword evidence="1 4" id="KW-0489">Methyltransferase</keyword>
<keyword evidence="2 4" id="KW-0808">Transferase</keyword>
<accession>A0A8A7K9S7</accession>
<evidence type="ECO:0000256" key="1">
    <source>
        <dbReference type="ARBA" id="ARBA00022603"/>
    </source>
</evidence>
<dbReference type="InterPro" id="IPR002935">
    <property type="entry name" value="SAM_O-MeTrfase"/>
</dbReference>
<keyword evidence="4" id="KW-0479">Metal-binding</keyword>
<comment type="similarity">
    <text evidence="4">Belongs to the class I-like SAM-binding methyltransferase superfamily. Cation-dependent O-methyltransferase family.</text>
</comment>
<dbReference type="Gene3D" id="3.40.50.150">
    <property type="entry name" value="Vaccinia Virus protein VP39"/>
    <property type="match status" value="1"/>
</dbReference>
<evidence type="ECO:0000313" key="5">
    <source>
        <dbReference type="EMBL" id="QTL98563.1"/>
    </source>
</evidence>
<feature type="binding site" evidence="4">
    <location>
        <position position="71"/>
    </location>
    <ligand>
        <name>S-adenosyl-L-methionine</name>
        <dbReference type="ChEBI" id="CHEBI:59789"/>
    </ligand>
</feature>
<comment type="subunit">
    <text evidence="4">Homodimer.</text>
</comment>
<evidence type="ECO:0000256" key="3">
    <source>
        <dbReference type="ARBA" id="ARBA00022691"/>
    </source>
</evidence>
<sequence length="198" mass="22586">MDDLTYVLRDIEEKARQEYLPIISPEVGKFLRILVQIKRPERILEVGTATGYSTIWLARAAGQGVELVTIERDEERAERAKKNFHKAGISGQVNLKIGDALEILPLLRRSFDMVFIDAAKGQYLNYLEAVLELLPSGGVIIADNVLYRGYVRKKGLIKHKRRTMVNRLKEYIDVIMNHELLESTILPWGDGLAISVRR</sequence>
<evidence type="ECO:0000256" key="4">
    <source>
        <dbReference type="HAMAP-Rule" id="MF_02217"/>
    </source>
</evidence>
<dbReference type="RefSeq" id="WP_125990767.1">
    <property type="nucleotide sequence ID" value="NZ_CP046640.1"/>
</dbReference>
<feature type="binding site" evidence="4">
    <location>
        <position position="117"/>
    </location>
    <ligand>
        <name>Mg(2+)</name>
        <dbReference type="ChEBI" id="CHEBI:18420"/>
    </ligand>
</feature>
<comment type="catalytic activity">
    <reaction evidence="4">
        <text>5-hydroxyuridine(34) in tRNA + S-adenosyl-L-methionine = 5-methoxyuridine(34) in tRNA + S-adenosyl-L-homocysteine + H(+)</text>
        <dbReference type="Rhea" id="RHEA:60524"/>
        <dbReference type="Rhea" id="RHEA-COMP:13381"/>
        <dbReference type="Rhea" id="RHEA-COMP:15591"/>
        <dbReference type="ChEBI" id="CHEBI:15378"/>
        <dbReference type="ChEBI" id="CHEBI:57856"/>
        <dbReference type="ChEBI" id="CHEBI:59789"/>
        <dbReference type="ChEBI" id="CHEBI:136877"/>
        <dbReference type="ChEBI" id="CHEBI:143860"/>
    </reaction>
</comment>
<keyword evidence="4" id="KW-0819">tRNA processing</keyword>
<dbReference type="HAMAP" id="MF_02217">
    <property type="entry name" value="TrmR_methyltr"/>
    <property type="match status" value="1"/>
</dbReference>
<reference evidence="5" key="1">
    <citation type="submission" date="2019-12" db="EMBL/GenBank/DDBJ databases">
        <authorList>
            <person name="zhang j."/>
            <person name="sun C.M."/>
        </authorList>
    </citation>
    <scope>NUCLEOTIDE SEQUENCE</scope>
    <source>
        <strain evidence="5">NS-1</strain>
    </source>
</reference>
<keyword evidence="3 4" id="KW-0949">S-adenosyl-L-methionine</keyword>
<dbReference type="EC" id="2.1.1.-" evidence="4"/>
<evidence type="ECO:0000256" key="2">
    <source>
        <dbReference type="ARBA" id="ARBA00022679"/>
    </source>
</evidence>
<dbReference type="PANTHER" id="PTHR10509">
    <property type="entry name" value="O-METHYLTRANSFERASE-RELATED"/>
    <property type="match status" value="1"/>
</dbReference>
<dbReference type="Proteomes" id="UP000665020">
    <property type="component" value="Chromosome"/>
</dbReference>
<organism evidence="5 6">
    <name type="scientific">Iocasia fonsfrigidae</name>
    <dbReference type="NCBI Taxonomy" id="2682810"/>
    <lineage>
        <taxon>Bacteria</taxon>
        <taxon>Bacillati</taxon>
        <taxon>Bacillota</taxon>
        <taxon>Clostridia</taxon>
        <taxon>Halanaerobiales</taxon>
        <taxon>Halanaerobiaceae</taxon>
        <taxon>Iocasia</taxon>
    </lineage>
</organism>
<dbReference type="SUPFAM" id="SSF53335">
    <property type="entry name" value="S-adenosyl-L-methionine-dependent methyltransferases"/>
    <property type="match status" value="1"/>
</dbReference>
<feature type="binding site" evidence="4">
    <location>
        <position position="23"/>
    </location>
    <ligand>
        <name>S-adenosyl-L-methionine</name>
        <dbReference type="ChEBI" id="CHEBI:59789"/>
    </ligand>
</feature>
<evidence type="ECO:0000313" key="6">
    <source>
        <dbReference type="Proteomes" id="UP000665020"/>
    </source>
</evidence>
<dbReference type="InterPro" id="IPR043675">
    <property type="entry name" value="TrmR_methyltr"/>
</dbReference>
<comment type="function">
    <text evidence="4">Catalyzes the methylation of 5-hydroxyuridine (ho5U) to form 5-methoxyuridine (mo5U) at position 34 in tRNAs.</text>
</comment>
<feature type="binding site" evidence="4">
    <location>
        <begin position="99"/>
        <end position="100"/>
    </location>
    <ligand>
        <name>S-adenosyl-L-methionine</name>
        <dbReference type="ChEBI" id="CHEBI:59789"/>
    </ligand>
</feature>
<feature type="binding site" evidence="4">
    <location>
        <position position="117"/>
    </location>
    <ligand>
        <name>S-adenosyl-L-methionine</name>
        <dbReference type="ChEBI" id="CHEBI:59789"/>
    </ligand>
</feature>
<keyword evidence="6" id="KW-1185">Reference proteome</keyword>
<dbReference type="CDD" id="cd02440">
    <property type="entry name" value="AdoMet_MTases"/>
    <property type="match status" value="1"/>
</dbReference>
<feature type="binding site" evidence="4">
    <location>
        <position position="53"/>
    </location>
    <ligand>
        <name>S-adenosyl-L-methionine</name>
        <dbReference type="ChEBI" id="CHEBI:59789"/>
    </ligand>
</feature>
<proteinExistence type="inferred from homology"/>
<dbReference type="Pfam" id="PF01596">
    <property type="entry name" value="Methyltransf_3"/>
    <property type="match status" value="1"/>
</dbReference>
<feature type="binding site" evidence="4">
    <location>
        <position position="143"/>
    </location>
    <ligand>
        <name>Mg(2+)</name>
        <dbReference type="ChEBI" id="CHEBI:18420"/>
    </ligand>
</feature>
<dbReference type="GO" id="GO:0016300">
    <property type="term" value="F:tRNA (uridine) methyltransferase activity"/>
    <property type="evidence" value="ECO:0007669"/>
    <property type="project" value="UniProtKB-UniRule"/>
</dbReference>
<dbReference type="GO" id="GO:0030488">
    <property type="term" value="P:tRNA methylation"/>
    <property type="evidence" value="ECO:0007669"/>
    <property type="project" value="UniProtKB-UniRule"/>
</dbReference>
<dbReference type="PROSITE" id="PS51682">
    <property type="entry name" value="SAM_OMT_I"/>
    <property type="match status" value="1"/>
</dbReference>
<dbReference type="EMBL" id="CP046640">
    <property type="protein sequence ID" value="QTL98563.1"/>
    <property type="molecule type" value="Genomic_DNA"/>
</dbReference>
<gene>
    <name evidence="4" type="primary">trmR</name>
    <name evidence="5" type="ORF">GM661_11600</name>
</gene>